<protein>
    <submittedName>
        <fullName evidence="5">Type II secretion system protein</fullName>
    </submittedName>
</protein>
<dbReference type="SUPFAM" id="SSF160246">
    <property type="entry name" value="EspE N-terminal domain-like"/>
    <property type="match status" value="1"/>
</dbReference>
<keyword evidence="2" id="KW-0547">Nucleotide-binding</keyword>
<dbReference type="InterPro" id="IPR003593">
    <property type="entry name" value="AAA+_ATPase"/>
</dbReference>
<evidence type="ECO:0000313" key="6">
    <source>
        <dbReference type="Proteomes" id="UP000244162"/>
    </source>
</evidence>
<name>A0A2T5FY13_9SPHN</name>
<keyword evidence="3" id="KW-0067">ATP-binding</keyword>
<dbReference type="SMART" id="SM00382">
    <property type="entry name" value="AAA"/>
    <property type="match status" value="1"/>
</dbReference>
<dbReference type="Pfam" id="PF00437">
    <property type="entry name" value="T2SSE"/>
    <property type="match status" value="1"/>
</dbReference>
<dbReference type="GO" id="GO:0016887">
    <property type="term" value="F:ATP hydrolysis activity"/>
    <property type="evidence" value="ECO:0007669"/>
    <property type="project" value="TreeGrafter"/>
</dbReference>
<dbReference type="PANTHER" id="PTHR30258">
    <property type="entry name" value="TYPE II SECRETION SYSTEM PROTEIN GSPE-RELATED"/>
    <property type="match status" value="1"/>
</dbReference>
<dbReference type="RefSeq" id="WP_107967421.1">
    <property type="nucleotide sequence ID" value="NZ_NWBU01000007.1"/>
</dbReference>
<accession>A0A2T5FY13</accession>
<dbReference type="InterPro" id="IPR001482">
    <property type="entry name" value="T2SS/T4SS_dom"/>
</dbReference>
<dbReference type="SUPFAM" id="SSF52540">
    <property type="entry name" value="P-loop containing nucleoside triphosphate hydrolases"/>
    <property type="match status" value="1"/>
</dbReference>
<dbReference type="Gene3D" id="3.30.450.90">
    <property type="match status" value="1"/>
</dbReference>
<reference evidence="5 6" key="1">
    <citation type="submission" date="2017-09" db="EMBL/GenBank/DDBJ databases">
        <title>Sphingomonas panjinensis sp.nov., isolated from oil-contaminated soil.</title>
        <authorList>
            <person name="Wang L."/>
            <person name="Chen L."/>
        </authorList>
    </citation>
    <scope>NUCLEOTIDE SEQUENCE [LARGE SCALE GENOMIC DNA]</scope>
    <source>
        <strain evidence="5 6">FW-11</strain>
    </source>
</reference>
<sequence length="528" mass="56650">MRRIAEMLLARGLVTERDLDDAAALQRHTGSTLPSALVRLGALAEENLLLILSEELGMPLLGRAELPASAAVAEAIERLHIPLGWLAEKQAVLWFEGMGAEERLCLAGPRAYDAELQEAAEQGHDAPARLHLVASEAIAPLLAALGEEAQTEAAAASISTPSRLRELAEEAPVIDFVNAMFAEAVARRASDIHVEPFEDVMTVRLRVDGLLVPWRSAPRTSFDAVASRIKLLSEMDIAERRLPQDGRQSIRMAGQDIDARVSSLPTVWGESIVLRFLGKTRDLPTLTGLGLSDEDAARLLATIAKPNGIVIVSGPTGSGKTTTVYRLISHLNDGVRKIVTIEDPVEIDFPGVLQMNVRADIGLSFAAGLRSILRQDPDVIFIGEIRDSETARIAVQAALTGHLVISTVHTDSAVAAITRLLDLGLEDFLLADVLTGLVAQRLLRRLCTECGGTGCAQCGDSGYRGRIGAFEVVTLDAPLRAAIRSRASQDELLAIARASGLRTMQEDAALKTRRGETSLGELRRVLGG</sequence>
<comment type="caution">
    <text evidence="5">The sequence shown here is derived from an EMBL/GenBank/DDBJ whole genome shotgun (WGS) entry which is preliminary data.</text>
</comment>
<dbReference type="Proteomes" id="UP000244162">
    <property type="component" value="Unassembled WGS sequence"/>
</dbReference>
<dbReference type="Gene3D" id="1.10.40.70">
    <property type="match status" value="1"/>
</dbReference>
<dbReference type="GO" id="GO:0005524">
    <property type="term" value="F:ATP binding"/>
    <property type="evidence" value="ECO:0007669"/>
    <property type="project" value="UniProtKB-KW"/>
</dbReference>
<dbReference type="CDD" id="cd01129">
    <property type="entry name" value="PulE-GspE-like"/>
    <property type="match status" value="1"/>
</dbReference>
<organism evidence="5 6">
    <name type="scientific">Sphingomonas oleivorans</name>
    <dbReference type="NCBI Taxonomy" id="1735121"/>
    <lineage>
        <taxon>Bacteria</taxon>
        <taxon>Pseudomonadati</taxon>
        <taxon>Pseudomonadota</taxon>
        <taxon>Alphaproteobacteria</taxon>
        <taxon>Sphingomonadales</taxon>
        <taxon>Sphingomonadaceae</taxon>
        <taxon>Sphingomonas</taxon>
    </lineage>
</organism>
<evidence type="ECO:0000256" key="2">
    <source>
        <dbReference type="ARBA" id="ARBA00022741"/>
    </source>
</evidence>
<comment type="similarity">
    <text evidence="1">Belongs to the GSP E family.</text>
</comment>
<proteinExistence type="inferred from homology"/>
<evidence type="ECO:0000259" key="4">
    <source>
        <dbReference type="SMART" id="SM00382"/>
    </source>
</evidence>
<gene>
    <name evidence="5" type="ORF">CLG96_08225</name>
</gene>
<evidence type="ECO:0000313" key="5">
    <source>
        <dbReference type="EMBL" id="PTQ11427.1"/>
    </source>
</evidence>
<keyword evidence="6" id="KW-1185">Reference proteome</keyword>
<dbReference type="InterPro" id="IPR027417">
    <property type="entry name" value="P-loop_NTPase"/>
</dbReference>
<evidence type="ECO:0000256" key="3">
    <source>
        <dbReference type="ARBA" id="ARBA00022840"/>
    </source>
</evidence>
<dbReference type="OrthoDB" id="9804785at2"/>
<dbReference type="Gene3D" id="3.40.50.300">
    <property type="entry name" value="P-loop containing nucleotide triphosphate hydrolases"/>
    <property type="match status" value="1"/>
</dbReference>
<dbReference type="EMBL" id="NWBU01000007">
    <property type="protein sequence ID" value="PTQ11427.1"/>
    <property type="molecule type" value="Genomic_DNA"/>
</dbReference>
<dbReference type="PANTHER" id="PTHR30258:SF2">
    <property type="entry name" value="COMG OPERON PROTEIN 1"/>
    <property type="match status" value="1"/>
</dbReference>
<dbReference type="GO" id="GO:0005886">
    <property type="term" value="C:plasma membrane"/>
    <property type="evidence" value="ECO:0007669"/>
    <property type="project" value="TreeGrafter"/>
</dbReference>
<dbReference type="InterPro" id="IPR037257">
    <property type="entry name" value="T2SS_E_N_sf"/>
</dbReference>
<evidence type="ECO:0000256" key="1">
    <source>
        <dbReference type="ARBA" id="ARBA00006611"/>
    </source>
</evidence>
<dbReference type="AlphaFoldDB" id="A0A2T5FY13"/>
<feature type="domain" description="AAA+ ATPase" evidence="4">
    <location>
        <begin position="306"/>
        <end position="427"/>
    </location>
</feature>